<evidence type="ECO:0000313" key="3">
    <source>
        <dbReference type="Proteomes" id="UP000297891"/>
    </source>
</evidence>
<accession>A0A2M9Y5S1</accession>
<name>A0A2M9Y5S1_9LEPT</name>
<protein>
    <submittedName>
        <fullName evidence="2">EAL domain-containing protein</fullName>
    </submittedName>
</protein>
<dbReference type="SUPFAM" id="SSF141868">
    <property type="entry name" value="EAL domain-like"/>
    <property type="match status" value="1"/>
</dbReference>
<feature type="domain" description="EAL" evidence="1">
    <location>
        <begin position="154"/>
        <end position="413"/>
    </location>
</feature>
<comment type="caution">
    <text evidence="2">The sequence shown here is derived from an EMBL/GenBank/DDBJ whole genome shotgun (WGS) entry which is preliminary data.</text>
</comment>
<dbReference type="PANTHER" id="PTHR33121">
    <property type="entry name" value="CYCLIC DI-GMP PHOSPHODIESTERASE PDEF"/>
    <property type="match status" value="1"/>
</dbReference>
<dbReference type="PANTHER" id="PTHR33121:SF71">
    <property type="entry name" value="OXYGEN SENSOR PROTEIN DOSP"/>
    <property type="match status" value="1"/>
</dbReference>
<dbReference type="EMBL" id="RQFP01000001">
    <property type="protein sequence ID" value="TGK96193.1"/>
    <property type="molecule type" value="Genomic_DNA"/>
</dbReference>
<reference evidence="2" key="1">
    <citation type="journal article" date="2019" name="PLoS Negl. Trop. Dis.">
        <title>Revisiting the worldwide diversity of Leptospira species in the environment.</title>
        <authorList>
            <person name="Vincent A.T."/>
            <person name="Schiettekatte O."/>
            <person name="Bourhy P."/>
            <person name="Veyrier F.J."/>
            <person name="Picardeau M."/>
        </authorList>
    </citation>
    <scope>NUCLEOTIDE SEQUENCE [LARGE SCALE GENOMIC DNA]</scope>
    <source>
        <strain evidence="2">201800277</strain>
    </source>
</reference>
<dbReference type="Gene3D" id="3.20.20.450">
    <property type="entry name" value="EAL domain"/>
    <property type="match status" value="1"/>
</dbReference>
<dbReference type="OrthoDB" id="336429at2"/>
<dbReference type="GO" id="GO:0071111">
    <property type="term" value="F:cyclic-guanylate-specific phosphodiesterase activity"/>
    <property type="evidence" value="ECO:0007669"/>
    <property type="project" value="InterPro"/>
</dbReference>
<dbReference type="Pfam" id="PF00563">
    <property type="entry name" value="EAL"/>
    <property type="match status" value="1"/>
</dbReference>
<dbReference type="Proteomes" id="UP000297891">
    <property type="component" value="Unassembled WGS sequence"/>
</dbReference>
<evidence type="ECO:0000259" key="1">
    <source>
        <dbReference type="PROSITE" id="PS50883"/>
    </source>
</evidence>
<dbReference type="AlphaFoldDB" id="A0A2M9Y5S1"/>
<proteinExistence type="predicted"/>
<dbReference type="PROSITE" id="PS50883">
    <property type="entry name" value="EAL"/>
    <property type="match status" value="1"/>
</dbReference>
<sequence length="449" mass="52138">MKNQLLTGPYYFGMKDLDVFKKYFIQENQGKPLFLIRFENIAGTELTDFLDLLRTEFYSCLDLEDISFGFHYIEKQDILLMGISPLFEWDIERFPNIENSVGKFQQQCLQNKTVSFHFGVSRTQSNFISDSEEIYNELFKSSEKNLNDNLVRWSWTYYNKANTYISGSVHEAMIQPTVIFNPKDKTYSVKGGEVFLGGGAYIGYKDLINDIPSDQDLNRIELLILEKLIIACESAPGLLKFNISPQSLIDTFSHIDRVDRLQRLIQNKDLLPENIRFELVEKPYDDSHFPLKDVCHAFYSHGMSFAADDFGVKSQSHQIVLDLGIMIKEFKLDPISFKFKIEEDQIKFLDNLAFIDYCKRLADNREAVITAEAVEDYDTLRFLMEHQIYQFQANILFGKMTVSDYKRDFDLLHSIHEDVVKEVLTDKILSEKQKKVGNLFRVASEAGLI</sequence>
<gene>
    <name evidence="2" type="ORF">EHQ30_06155</name>
</gene>
<keyword evidence="3" id="KW-1185">Reference proteome</keyword>
<evidence type="ECO:0000313" key="2">
    <source>
        <dbReference type="EMBL" id="TGK96193.1"/>
    </source>
</evidence>
<dbReference type="InterPro" id="IPR001633">
    <property type="entry name" value="EAL_dom"/>
</dbReference>
<dbReference type="InterPro" id="IPR035919">
    <property type="entry name" value="EAL_sf"/>
</dbReference>
<organism evidence="2 3">
    <name type="scientific">Leptospira brenneri</name>
    <dbReference type="NCBI Taxonomy" id="2023182"/>
    <lineage>
        <taxon>Bacteria</taxon>
        <taxon>Pseudomonadati</taxon>
        <taxon>Spirochaetota</taxon>
        <taxon>Spirochaetia</taxon>
        <taxon>Leptospirales</taxon>
        <taxon>Leptospiraceae</taxon>
        <taxon>Leptospira</taxon>
    </lineage>
</organism>
<dbReference type="RefSeq" id="WP_100788858.1">
    <property type="nucleotide sequence ID" value="NZ_NPDQ01000001.1"/>
</dbReference>
<dbReference type="InterPro" id="IPR050706">
    <property type="entry name" value="Cyclic-di-GMP_PDE-like"/>
</dbReference>